<organism evidence="7 8">
    <name type="scientific">Georgenia halotolerans</name>
    <dbReference type="NCBI Taxonomy" id="3028317"/>
    <lineage>
        <taxon>Bacteria</taxon>
        <taxon>Bacillati</taxon>
        <taxon>Actinomycetota</taxon>
        <taxon>Actinomycetes</taxon>
        <taxon>Micrococcales</taxon>
        <taxon>Bogoriellaceae</taxon>
        <taxon>Georgenia</taxon>
    </lineage>
</organism>
<comment type="subcellular location">
    <subcellularLocation>
        <location evidence="1">Cell membrane</location>
        <topology evidence="1">Multi-pass membrane protein</topology>
    </subcellularLocation>
</comment>
<keyword evidence="3 6" id="KW-0812">Transmembrane</keyword>
<proteinExistence type="predicted"/>
<feature type="transmembrane region" description="Helical" evidence="6">
    <location>
        <begin position="32"/>
        <end position="55"/>
    </location>
</feature>
<evidence type="ECO:0000313" key="8">
    <source>
        <dbReference type="Proteomes" id="UP001165561"/>
    </source>
</evidence>
<evidence type="ECO:0000256" key="5">
    <source>
        <dbReference type="ARBA" id="ARBA00023136"/>
    </source>
</evidence>
<evidence type="ECO:0000313" key="7">
    <source>
        <dbReference type="EMBL" id="MDD9206583.1"/>
    </source>
</evidence>
<evidence type="ECO:0000256" key="3">
    <source>
        <dbReference type="ARBA" id="ARBA00022692"/>
    </source>
</evidence>
<evidence type="ECO:0000256" key="1">
    <source>
        <dbReference type="ARBA" id="ARBA00004651"/>
    </source>
</evidence>
<dbReference type="InterPro" id="IPR017039">
    <property type="entry name" value="Virul_fac_BrkB"/>
</dbReference>
<sequence length="225" mass="24698">ASNYVNAFSRATNGIYEVEEGRPFWKLRPAMYGLTALLLVLVAIALVILVVSGPVAQAVGDLVGLGSTAVTVWSIAKWPVLVLIVVLIIALLYYFTPNVQQPKFKWVSPGAIVAIVVAAIATVGFVFYVVNFGSYNATYGALAGVIIFLVWLWIMNVVLLFGAELDAEMERARQLQSGLPAEKEIQLPVRDDSKIEKTREKREKVIAEARTLRRTEGQTLDSDES</sequence>
<keyword evidence="8" id="KW-1185">Reference proteome</keyword>
<gene>
    <name evidence="7" type="ORF">PU560_08910</name>
</gene>
<evidence type="ECO:0000256" key="4">
    <source>
        <dbReference type="ARBA" id="ARBA00022989"/>
    </source>
</evidence>
<accession>A0ABT5TX00</accession>
<keyword evidence="5 6" id="KW-0472">Membrane</keyword>
<protein>
    <submittedName>
        <fullName evidence="7">YihY/virulence factor BrkB family protein</fullName>
    </submittedName>
</protein>
<feature type="transmembrane region" description="Helical" evidence="6">
    <location>
        <begin position="107"/>
        <end position="130"/>
    </location>
</feature>
<dbReference type="EMBL" id="JARACI010000926">
    <property type="protein sequence ID" value="MDD9206583.1"/>
    <property type="molecule type" value="Genomic_DNA"/>
</dbReference>
<evidence type="ECO:0000256" key="6">
    <source>
        <dbReference type="SAM" id="Phobius"/>
    </source>
</evidence>
<keyword evidence="4 6" id="KW-1133">Transmembrane helix</keyword>
<dbReference type="Pfam" id="PF03631">
    <property type="entry name" value="Virul_fac_BrkB"/>
    <property type="match status" value="1"/>
</dbReference>
<feature type="transmembrane region" description="Helical" evidence="6">
    <location>
        <begin position="142"/>
        <end position="163"/>
    </location>
</feature>
<dbReference type="Proteomes" id="UP001165561">
    <property type="component" value="Unassembled WGS sequence"/>
</dbReference>
<feature type="non-terminal residue" evidence="7">
    <location>
        <position position="1"/>
    </location>
</feature>
<dbReference type="PANTHER" id="PTHR30213:SF0">
    <property type="entry name" value="UPF0761 MEMBRANE PROTEIN YIHY"/>
    <property type="match status" value="1"/>
</dbReference>
<feature type="transmembrane region" description="Helical" evidence="6">
    <location>
        <begin position="75"/>
        <end position="95"/>
    </location>
</feature>
<name>A0ABT5TX00_9MICO</name>
<reference evidence="7" key="1">
    <citation type="submission" date="2023-02" db="EMBL/GenBank/DDBJ databases">
        <title>Georgenia sp.10Sc9-8, isolated from a soil sample collected from the Taklamakan desert.</title>
        <authorList>
            <person name="Liu S."/>
        </authorList>
    </citation>
    <scope>NUCLEOTIDE SEQUENCE</scope>
    <source>
        <strain evidence="7">10Sc9-8</strain>
    </source>
</reference>
<evidence type="ECO:0000256" key="2">
    <source>
        <dbReference type="ARBA" id="ARBA00022475"/>
    </source>
</evidence>
<dbReference type="NCBIfam" id="TIGR00765">
    <property type="entry name" value="yihY_not_rbn"/>
    <property type="match status" value="1"/>
</dbReference>
<dbReference type="PIRSF" id="PIRSF035875">
    <property type="entry name" value="RNase_BN"/>
    <property type="match status" value="1"/>
</dbReference>
<dbReference type="PANTHER" id="PTHR30213">
    <property type="entry name" value="INNER MEMBRANE PROTEIN YHJD"/>
    <property type="match status" value="1"/>
</dbReference>
<comment type="caution">
    <text evidence="7">The sequence shown here is derived from an EMBL/GenBank/DDBJ whole genome shotgun (WGS) entry which is preliminary data.</text>
</comment>
<keyword evidence="2" id="KW-1003">Cell membrane</keyword>